<accession>A0A9X2WZB2</accession>
<dbReference type="EC" id="3.1.21.-" evidence="1"/>
<reference evidence="1" key="1">
    <citation type="journal article" date="2023" name="Int. J. Syst. Evol. Microbiol.">
        <title>&lt;i&gt;Shewanella septentrionalis&lt;/i&gt; sp. nov. and &lt;i&gt;Shewanella holmiensis&lt;/i&gt; sp. nov., isolated from Baltic Sea water and sediments.</title>
        <authorList>
            <person name="Martin-Rodriguez A.J."/>
            <person name="Thorell K."/>
            <person name="Joffre E."/>
            <person name="Jensie-Markopoulos S."/>
            <person name="Moore E.R.B."/>
            <person name="Sjoling A."/>
        </authorList>
    </citation>
    <scope>NUCLEOTIDE SEQUENCE</scope>
    <source>
        <strain evidence="1">SP1W3</strain>
    </source>
</reference>
<dbReference type="GO" id="GO:0009307">
    <property type="term" value="P:DNA restriction-modification system"/>
    <property type="evidence" value="ECO:0007669"/>
    <property type="project" value="InterPro"/>
</dbReference>
<dbReference type="EMBL" id="JAMTCC010000080">
    <property type="protein sequence ID" value="MCT7948056.1"/>
    <property type="molecule type" value="Genomic_DNA"/>
</dbReference>
<comment type="caution">
    <text evidence="1">The sequence shown here is derived from an EMBL/GenBank/DDBJ whole genome shotgun (WGS) entry which is preliminary data.</text>
</comment>
<dbReference type="GO" id="GO:0009036">
    <property type="term" value="F:type II site-specific deoxyribonuclease activity"/>
    <property type="evidence" value="ECO:0007669"/>
    <property type="project" value="InterPro"/>
</dbReference>
<proteinExistence type="predicted"/>
<gene>
    <name evidence="1" type="ORF">NE536_22170</name>
</gene>
<keyword evidence="2" id="KW-1185">Reference proteome</keyword>
<dbReference type="RefSeq" id="WP_261274044.1">
    <property type="nucleotide sequence ID" value="NZ_JAMTCC010000080.1"/>
</dbReference>
<sequence>MALLEFITDENLFLEVRVLVQKTLEKNKQANKDFNKNVVDPFCSLFEGPSFPNHEIWKRSELMRQTQKTIQNHVGTFHQKVLGHVDGWSDLGTGSVVDLVNVNKKIIAEIKNKYSTVTGGDLSNKYYSLEGLVSPKHSKFKDYTSYFVQIIPKRKQRYNGEFTPSDKEKGEVCARNPLIRVIDGASFYELVTGREHALKELHAILPKVIEVIYQQELEDEHFKFNDIPNYMDYFKLAYGD</sequence>
<evidence type="ECO:0000313" key="1">
    <source>
        <dbReference type="EMBL" id="MCT7948056.1"/>
    </source>
</evidence>
<dbReference type="InterPro" id="IPR019057">
    <property type="entry name" value="Restrct_endonuc_II_Eco47II"/>
</dbReference>
<dbReference type="GO" id="GO:0003677">
    <property type="term" value="F:DNA binding"/>
    <property type="evidence" value="ECO:0007669"/>
    <property type="project" value="InterPro"/>
</dbReference>
<organism evidence="1 2">
    <name type="scientific">Shewanella septentrionalis</name>
    <dbReference type="NCBI Taxonomy" id="2952223"/>
    <lineage>
        <taxon>Bacteria</taxon>
        <taxon>Pseudomonadati</taxon>
        <taxon>Pseudomonadota</taxon>
        <taxon>Gammaproteobacteria</taxon>
        <taxon>Alteromonadales</taxon>
        <taxon>Shewanellaceae</taxon>
        <taxon>Shewanella</taxon>
    </lineage>
</organism>
<dbReference type="Proteomes" id="UP001155604">
    <property type="component" value="Unassembled WGS sequence"/>
</dbReference>
<keyword evidence="1" id="KW-0255">Endonuclease</keyword>
<dbReference type="AlphaFoldDB" id="A0A9X2WZB2"/>
<name>A0A9X2WZB2_9GAMM</name>
<keyword evidence="1" id="KW-0378">Hydrolase</keyword>
<protein>
    <submittedName>
        <fullName evidence="1">Eco47II family restriction endonuclease</fullName>
        <ecNumber evidence="1">3.1.21.-</ecNumber>
    </submittedName>
</protein>
<evidence type="ECO:0000313" key="2">
    <source>
        <dbReference type="Proteomes" id="UP001155604"/>
    </source>
</evidence>
<keyword evidence="1" id="KW-0540">Nuclease</keyword>
<dbReference type="Pfam" id="PF09553">
    <property type="entry name" value="RE_Eco47II"/>
    <property type="match status" value="1"/>
</dbReference>